<dbReference type="AlphaFoldDB" id="A0AAD8NW38"/>
<feature type="chain" id="PRO_5042018318" evidence="2">
    <location>
        <begin position="18"/>
        <end position="158"/>
    </location>
</feature>
<accession>A0AAD8NW38</accession>
<feature type="compositionally biased region" description="Basic and acidic residues" evidence="1">
    <location>
        <begin position="110"/>
        <end position="121"/>
    </location>
</feature>
<dbReference type="EMBL" id="JAUHHV010000005">
    <property type="protein sequence ID" value="KAK1422866.1"/>
    <property type="molecule type" value="Genomic_DNA"/>
</dbReference>
<comment type="caution">
    <text evidence="3">The sequence shown here is derived from an EMBL/GenBank/DDBJ whole genome shotgun (WGS) entry which is preliminary data.</text>
</comment>
<proteinExistence type="predicted"/>
<feature type="compositionally biased region" description="Basic residues" evidence="1">
    <location>
        <begin position="98"/>
        <end position="109"/>
    </location>
</feature>
<dbReference type="PANTHER" id="PTHR37728:SF1">
    <property type="entry name" value="OS06G0132300 PROTEIN"/>
    <property type="match status" value="1"/>
</dbReference>
<gene>
    <name evidence="3" type="ORF">QVD17_18155</name>
</gene>
<keyword evidence="4" id="KW-1185">Reference proteome</keyword>
<evidence type="ECO:0000313" key="3">
    <source>
        <dbReference type="EMBL" id="KAK1422866.1"/>
    </source>
</evidence>
<keyword evidence="2" id="KW-0732">Signal</keyword>
<feature type="region of interest" description="Disordered" evidence="1">
    <location>
        <begin position="98"/>
        <end position="121"/>
    </location>
</feature>
<dbReference type="PANTHER" id="PTHR37728">
    <property type="entry name" value="BNAA04G26730D PROTEIN"/>
    <property type="match status" value="1"/>
</dbReference>
<protein>
    <submittedName>
        <fullName evidence="3">Uncharacterized protein</fullName>
    </submittedName>
</protein>
<evidence type="ECO:0000313" key="4">
    <source>
        <dbReference type="Proteomes" id="UP001229421"/>
    </source>
</evidence>
<organism evidence="3 4">
    <name type="scientific">Tagetes erecta</name>
    <name type="common">African marigold</name>
    <dbReference type="NCBI Taxonomy" id="13708"/>
    <lineage>
        <taxon>Eukaryota</taxon>
        <taxon>Viridiplantae</taxon>
        <taxon>Streptophyta</taxon>
        <taxon>Embryophyta</taxon>
        <taxon>Tracheophyta</taxon>
        <taxon>Spermatophyta</taxon>
        <taxon>Magnoliopsida</taxon>
        <taxon>eudicotyledons</taxon>
        <taxon>Gunneridae</taxon>
        <taxon>Pentapetalae</taxon>
        <taxon>asterids</taxon>
        <taxon>campanulids</taxon>
        <taxon>Asterales</taxon>
        <taxon>Asteraceae</taxon>
        <taxon>Asteroideae</taxon>
        <taxon>Heliantheae alliance</taxon>
        <taxon>Tageteae</taxon>
        <taxon>Tagetes</taxon>
    </lineage>
</organism>
<evidence type="ECO:0000256" key="2">
    <source>
        <dbReference type="SAM" id="SignalP"/>
    </source>
</evidence>
<reference evidence="3" key="1">
    <citation type="journal article" date="2023" name="bioRxiv">
        <title>Improved chromosome-level genome assembly for marigold (Tagetes erecta).</title>
        <authorList>
            <person name="Jiang F."/>
            <person name="Yuan L."/>
            <person name="Wang S."/>
            <person name="Wang H."/>
            <person name="Xu D."/>
            <person name="Wang A."/>
            <person name="Fan W."/>
        </authorList>
    </citation>
    <scope>NUCLEOTIDE SEQUENCE</scope>
    <source>
        <strain evidence="3">WSJ</strain>
        <tissue evidence="3">Leaf</tissue>
    </source>
</reference>
<sequence>MWAHTTLSCSLLPPATGTVTGTGRCKQFPFTVSAKQSRKNIQYEYEDEQSDNDNDRELEALKQQELEDLDPDAYVSNSEKITGSAVLLALQKANAQKTSKKITKKKKSKLKAENNQRKQGDAIEIEDYSDVKPLCIKSDWKDRLDDLEMQLHQLIHHA</sequence>
<dbReference type="Proteomes" id="UP001229421">
    <property type="component" value="Unassembled WGS sequence"/>
</dbReference>
<feature type="signal peptide" evidence="2">
    <location>
        <begin position="1"/>
        <end position="17"/>
    </location>
</feature>
<evidence type="ECO:0000256" key="1">
    <source>
        <dbReference type="SAM" id="MobiDB-lite"/>
    </source>
</evidence>
<name>A0AAD8NW38_TARER</name>